<accession>A0A365U5Z7</accession>
<dbReference type="RefSeq" id="WP_147238891.1">
    <property type="nucleotide sequence ID" value="NZ_QNTQ01000033.1"/>
</dbReference>
<dbReference type="PANTHER" id="PTHR38340">
    <property type="entry name" value="S-LAYER PROTEIN"/>
    <property type="match status" value="1"/>
</dbReference>
<feature type="non-terminal residue" evidence="3">
    <location>
        <position position="224"/>
    </location>
</feature>
<dbReference type="InterPro" id="IPR050557">
    <property type="entry name" value="RTX_toxin/Mannuronan_C5-epim"/>
</dbReference>
<dbReference type="GO" id="GO:0005576">
    <property type="term" value="C:extracellular region"/>
    <property type="evidence" value="ECO:0007669"/>
    <property type="project" value="UniProtKB-SubCell"/>
</dbReference>
<dbReference type="InterPro" id="IPR018511">
    <property type="entry name" value="Hemolysin-typ_Ca-bd_CS"/>
</dbReference>
<reference evidence="3 4" key="1">
    <citation type="submission" date="2018-07" db="EMBL/GenBank/DDBJ databases">
        <title>Rhodosalinus sp. strain E84T genomic sequence and assembly.</title>
        <authorList>
            <person name="Liu Z.-W."/>
            <person name="Lu D.-C."/>
        </authorList>
    </citation>
    <scope>NUCLEOTIDE SEQUENCE [LARGE SCALE GENOMIC DNA]</scope>
    <source>
        <strain evidence="3 4">E84</strain>
    </source>
</reference>
<name>A0A365U5Z7_9RHOB</name>
<keyword evidence="2" id="KW-0964">Secreted</keyword>
<dbReference type="InterPro" id="IPR011049">
    <property type="entry name" value="Serralysin-like_metalloprot_C"/>
</dbReference>
<dbReference type="Gene3D" id="2.150.10.10">
    <property type="entry name" value="Serralysin-like metalloprotease, C-terminal"/>
    <property type="match status" value="1"/>
</dbReference>
<dbReference type="AlphaFoldDB" id="A0A365U5Z7"/>
<dbReference type="Pfam" id="PF00353">
    <property type="entry name" value="HemolysinCabind"/>
    <property type="match status" value="2"/>
</dbReference>
<comment type="caution">
    <text evidence="3">The sequence shown here is derived from an EMBL/GenBank/DDBJ whole genome shotgun (WGS) entry which is preliminary data.</text>
</comment>
<evidence type="ECO:0008006" key="5">
    <source>
        <dbReference type="Google" id="ProtNLM"/>
    </source>
</evidence>
<evidence type="ECO:0000256" key="1">
    <source>
        <dbReference type="ARBA" id="ARBA00004613"/>
    </source>
</evidence>
<feature type="non-terminal residue" evidence="3">
    <location>
        <position position="1"/>
    </location>
</feature>
<evidence type="ECO:0000313" key="3">
    <source>
        <dbReference type="EMBL" id="RBI82625.1"/>
    </source>
</evidence>
<dbReference type="SUPFAM" id="SSF51120">
    <property type="entry name" value="beta-Roll"/>
    <property type="match status" value="1"/>
</dbReference>
<dbReference type="InterPro" id="IPR001343">
    <property type="entry name" value="Hemolysn_Ca-bd"/>
</dbReference>
<dbReference type="PROSITE" id="PS00330">
    <property type="entry name" value="HEMOLYSIN_CALCIUM"/>
    <property type="match status" value="3"/>
</dbReference>
<sequence>DYVEGGAGSDEIYGMHGDDVLLGEGGRDALYGGYGNDVLLGGKGDDYLHGGKDDDCVIADEGADVMWGGLDSDDFVFGHCVIDTEGHKTDEIGFDKGNVVKDFSVVGNDMLVFHTAYEDPGELKAELVDNDGDGTANDIKITATDFQTHEGGSVIVEDLWSTLGLDSVGYGLRPGDAGFEDNLMEYLLNYNDELEIGKGVIRFEDKCVELKEIDVPPVDIDCEI</sequence>
<evidence type="ECO:0000256" key="2">
    <source>
        <dbReference type="ARBA" id="ARBA00022525"/>
    </source>
</evidence>
<dbReference type="Proteomes" id="UP000253370">
    <property type="component" value="Unassembled WGS sequence"/>
</dbReference>
<evidence type="ECO:0000313" key="4">
    <source>
        <dbReference type="Proteomes" id="UP000253370"/>
    </source>
</evidence>
<comment type="subcellular location">
    <subcellularLocation>
        <location evidence="1">Secreted</location>
    </subcellularLocation>
</comment>
<protein>
    <recommendedName>
        <fullName evidence="5">Hemolysin-type calcium-binding repeat-containing protein</fullName>
    </recommendedName>
</protein>
<proteinExistence type="predicted"/>
<dbReference type="PRINTS" id="PR00313">
    <property type="entry name" value="CABNDNGRPT"/>
</dbReference>
<keyword evidence="4" id="KW-1185">Reference proteome</keyword>
<dbReference type="EMBL" id="QNTQ01000033">
    <property type="protein sequence ID" value="RBI82625.1"/>
    <property type="molecule type" value="Genomic_DNA"/>
</dbReference>
<gene>
    <name evidence="3" type="ORF">DRV85_18400</name>
</gene>
<organism evidence="3 4">
    <name type="scientific">Rhodosalinus halophilus</name>
    <dbReference type="NCBI Taxonomy" id="2259333"/>
    <lineage>
        <taxon>Bacteria</taxon>
        <taxon>Pseudomonadati</taxon>
        <taxon>Pseudomonadota</taxon>
        <taxon>Alphaproteobacteria</taxon>
        <taxon>Rhodobacterales</taxon>
        <taxon>Paracoccaceae</taxon>
        <taxon>Rhodosalinus</taxon>
    </lineage>
</organism>
<dbReference type="GO" id="GO:0005509">
    <property type="term" value="F:calcium ion binding"/>
    <property type="evidence" value="ECO:0007669"/>
    <property type="project" value="InterPro"/>
</dbReference>
<dbReference type="PANTHER" id="PTHR38340:SF1">
    <property type="entry name" value="S-LAYER PROTEIN"/>
    <property type="match status" value="1"/>
</dbReference>